<dbReference type="AlphaFoldDB" id="A0A0R0D3P8"/>
<evidence type="ECO:0000256" key="2">
    <source>
        <dbReference type="SAM" id="SignalP"/>
    </source>
</evidence>
<organism evidence="5 6">
    <name type="scientific">Pseudoxanthomonas dokdonensis</name>
    <dbReference type="NCBI Taxonomy" id="344882"/>
    <lineage>
        <taxon>Bacteria</taxon>
        <taxon>Pseudomonadati</taxon>
        <taxon>Pseudomonadota</taxon>
        <taxon>Gammaproteobacteria</taxon>
        <taxon>Lysobacterales</taxon>
        <taxon>Lysobacteraceae</taxon>
        <taxon>Pseudoxanthomonas</taxon>
    </lineage>
</organism>
<sequence length="951" mass="102544">MGHFRRPRAALLAVALTTALGALSGMPDTAIAKPAAGASVDIPYQEFTLPNGLRVIVHTDRKAPIVAVNIWYHVGSKDEPAGRTGFAHLFEHLMFNGSENHRGEYFEPFELVGATDMNGTTNSDRTNYFENVPTTALDLALWMESDRMGHLLGAIDQKTLDEQRGVVQNEKRQGENQPYGQVWEKLGKALYPVGHPYHHTTIGSMNDLNAASLADVQNWFKAWYGPNNAVLVLAGDIDLATAKEKVSKYFGDIPAGPSMAQPAVNVAQRPADTREVMEDKVPQTRIYRAWNVAEVGTRDIDQLDVLSQILGGSATSRLEKRLVHGDKLADSVSTGAYASQLGSNFMIMVSVKEGVDVAKVEAVLDEELAKLIQQGPSAEELAQAKTVYRAGFIRGIERIGGFGGKADALAECAIYEGDAGCFRTSLANVNNTTAADVQAMGRKWLGKGSHTLIVEPGERKPLAEEPAVTPQPFNVPAVDPKFTTTASTVDRSNGVPMPSQFPALKFPSLQRARLDNGTEVILAERHDIPVVNFSYEFNGGYQADAPAKLGTSSFTMSMLDEGAGPYDALGFRARAEELGAVLSADAELDGTSATLSALKENLDPSLDLFADMLREPRFEQSEMDRVKSSWIAGIKQEKARPNTAALRVLPPLLYGEGHPYAAPFTGSGTEASITALGRDDLTAYHNAWLRPQGATLIVVGDTTLKDIVPALNRHFGDWKGTGEAAASIDIGKVERPSAARVYLIDQPGAVQANLFAGELMPGNGSDGETLLQMANEVIGGSFVARLNMNLREDKHWSYGARTLLTNAKGQRPWLAIAPVQIDKTADALAEMQRELQQYASGKAPATQAEIDRIKANESRSLPGAYETSSAVMNTIGGIVRYGRPDDYVVQRNAEIQAMTPAQVQQAAQALDPSKLVWVVVGDLKQIEAPIKALKLGEVTVLDADGKPVAGH</sequence>
<comment type="similarity">
    <text evidence="1">Belongs to the peptidase M16 family.</text>
</comment>
<dbReference type="InterPro" id="IPR050361">
    <property type="entry name" value="MPP/UQCRC_Complex"/>
</dbReference>
<keyword evidence="6" id="KW-1185">Reference proteome</keyword>
<evidence type="ECO:0000259" key="4">
    <source>
        <dbReference type="Pfam" id="PF05193"/>
    </source>
</evidence>
<dbReference type="Pfam" id="PF00675">
    <property type="entry name" value="Peptidase_M16"/>
    <property type="match status" value="2"/>
</dbReference>
<dbReference type="RefSeq" id="WP_057656625.1">
    <property type="nucleotide sequence ID" value="NZ_LDJL01000001.1"/>
</dbReference>
<dbReference type="SUPFAM" id="SSF63411">
    <property type="entry name" value="LuxS/MPP-like metallohydrolase"/>
    <property type="match status" value="4"/>
</dbReference>
<dbReference type="InterPro" id="IPR011249">
    <property type="entry name" value="Metalloenz_LuxS/M16"/>
</dbReference>
<dbReference type="GO" id="GO:0046872">
    <property type="term" value="F:metal ion binding"/>
    <property type="evidence" value="ECO:0007669"/>
    <property type="project" value="InterPro"/>
</dbReference>
<dbReference type="Gene3D" id="3.30.830.10">
    <property type="entry name" value="Metalloenzyme, LuxS/M16 peptidase-like"/>
    <property type="match status" value="4"/>
</dbReference>
<feature type="domain" description="Peptidase M16 C-terminal" evidence="4">
    <location>
        <begin position="677"/>
        <end position="856"/>
    </location>
</feature>
<dbReference type="PATRIC" id="fig|344882.3.peg.74"/>
<dbReference type="Proteomes" id="UP000052052">
    <property type="component" value="Unassembled WGS sequence"/>
</dbReference>
<proteinExistence type="inferred from homology"/>
<dbReference type="EMBL" id="LDJL01000001">
    <property type="protein sequence ID" value="KRG71960.1"/>
    <property type="molecule type" value="Genomic_DNA"/>
</dbReference>
<dbReference type="STRING" id="344882.ABB29_00365"/>
<reference evidence="5 6" key="1">
    <citation type="submission" date="2015-05" db="EMBL/GenBank/DDBJ databases">
        <title>Genome sequencing and analysis of members of genus Stenotrophomonas.</title>
        <authorList>
            <person name="Patil P.P."/>
            <person name="Midha S."/>
            <person name="Patil P.B."/>
        </authorList>
    </citation>
    <scope>NUCLEOTIDE SEQUENCE [LARGE SCALE GENOMIC DNA]</scope>
    <source>
        <strain evidence="5 6">DSM 21858</strain>
    </source>
</reference>
<protein>
    <submittedName>
        <fullName evidence="5">Peptidase M16</fullName>
    </submittedName>
</protein>
<dbReference type="PANTHER" id="PTHR11851:SF49">
    <property type="entry name" value="MITOCHONDRIAL-PROCESSING PEPTIDASE SUBUNIT ALPHA"/>
    <property type="match status" value="1"/>
</dbReference>
<gene>
    <name evidence="5" type="ORF">ABB29_00365</name>
</gene>
<accession>A0A0R0D3P8</accession>
<dbReference type="InterPro" id="IPR011765">
    <property type="entry name" value="Pept_M16_N"/>
</dbReference>
<feature type="signal peptide" evidence="2">
    <location>
        <begin position="1"/>
        <end position="24"/>
    </location>
</feature>
<evidence type="ECO:0000256" key="1">
    <source>
        <dbReference type="ARBA" id="ARBA00007261"/>
    </source>
</evidence>
<evidence type="ECO:0000313" key="6">
    <source>
        <dbReference type="Proteomes" id="UP000052052"/>
    </source>
</evidence>
<feature type="domain" description="Peptidase M16 N-terminal" evidence="3">
    <location>
        <begin position="524"/>
        <end position="639"/>
    </location>
</feature>
<dbReference type="InterPro" id="IPR007863">
    <property type="entry name" value="Peptidase_M16_C"/>
</dbReference>
<feature type="domain" description="Peptidase M16 N-terminal" evidence="3">
    <location>
        <begin position="54"/>
        <end position="190"/>
    </location>
</feature>
<feature type="chain" id="PRO_5006395085" evidence="2">
    <location>
        <begin position="25"/>
        <end position="951"/>
    </location>
</feature>
<dbReference type="OrthoDB" id="9811314at2"/>
<name>A0A0R0D3P8_9GAMM</name>
<dbReference type="Pfam" id="PF05193">
    <property type="entry name" value="Peptidase_M16_C"/>
    <property type="match status" value="2"/>
</dbReference>
<comment type="caution">
    <text evidence="5">The sequence shown here is derived from an EMBL/GenBank/DDBJ whole genome shotgun (WGS) entry which is preliminary data.</text>
</comment>
<keyword evidence="2" id="KW-0732">Signal</keyword>
<dbReference type="PANTHER" id="PTHR11851">
    <property type="entry name" value="METALLOPROTEASE"/>
    <property type="match status" value="1"/>
</dbReference>
<feature type="domain" description="Peptidase M16 C-terminal" evidence="4">
    <location>
        <begin position="212"/>
        <end position="386"/>
    </location>
</feature>
<evidence type="ECO:0000313" key="5">
    <source>
        <dbReference type="EMBL" id="KRG71960.1"/>
    </source>
</evidence>
<evidence type="ECO:0000259" key="3">
    <source>
        <dbReference type="Pfam" id="PF00675"/>
    </source>
</evidence>